<dbReference type="HOGENOM" id="CLU_1850816_0_0_6"/>
<gene>
    <name evidence="1" type="ORF">F964_04273</name>
</gene>
<accession>N8WTY3</accession>
<comment type="caution">
    <text evidence="1">The sequence shown here is derived from an EMBL/GenBank/DDBJ whole genome shotgun (WGS) entry which is preliminary data.</text>
</comment>
<keyword evidence="2" id="KW-1185">Reference proteome</keyword>
<protein>
    <recommendedName>
        <fullName evidence="3">HNH nuclease domain-containing protein</fullName>
    </recommendedName>
</protein>
<proteinExistence type="predicted"/>
<dbReference type="RefSeq" id="WP_004823343.1">
    <property type="nucleotide sequence ID" value="NZ_KB849456.1"/>
</dbReference>
<dbReference type="AlphaFoldDB" id="N8WTY3"/>
<dbReference type="Proteomes" id="UP000013148">
    <property type="component" value="Unassembled WGS sequence"/>
</dbReference>
<organism evidence="1 2">
    <name type="scientific">Acinetobacter guillouiae NIPH 991</name>
    <dbReference type="NCBI Taxonomy" id="1217656"/>
    <lineage>
        <taxon>Bacteria</taxon>
        <taxon>Pseudomonadati</taxon>
        <taxon>Pseudomonadota</taxon>
        <taxon>Gammaproteobacteria</taxon>
        <taxon>Moraxellales</taxon>
        <taxon>Moraxellaceae</taxon>
        <taxon>Acinetobacter</taxon>
    </lineage>
</organism>
<dbReference type="eggNOG" id="COG1403">
    <property type="taxonomic scope" value="Bacteria"/>
</dbReference>
<dbReference type="PATRIC" id="fig|1217656.3.peg.4213"/>
<sequence length="138" mass="16083">MKYINKNILDVNDFINLKIIKKPPDSHIHLSAVYKHKDDLKTSYINYIFFAKNYRLKDLPISSSIKMAGKDSFIEHYVNQKFFSDFISNFRSKNRSGFCYMCGGMNAGTLDHLLPKDNYPEFSFFSKNLIPSCDCNLK</sequence>
<name>N8WTY3_ACIGI</name>
<evidence type="ECO:0000313" key="2">
    <source>
        <dbReference type="Proteomes" id="UP000013148"/>
    </source>
</evidence>
<evidence type="ECO:0008006" key="3">
    <source>
        <dbReference type="Google" id="ProtNLM"/>
    </source>
</evidence>
<dbReference type="EMBL" id="APPJ01000014">
    <property type="protein sequence ID" value="ENV15547.1"/>
    <property type="molecule type" value="Genomic_DNA"/>
</dbReference>
<reference evidence="1 2" key="1">
    <citation type="submission" date="2013-02" db="EMBL/GenBank/DDBJ databases">
        <title>The Genome Sequence of Acinetobacter guillouiae NIPH 991.</title>
        <authorList>
            <consortium name="The Broad Institute Genome Sequencing Platform"/>
            <consortium name="The Broad Institute Genome Sequencing Center for Infectious Disease"/>
            <person name="Cerqueira G."/>
            <person name="Feldgarden M."/>
            <person name="Courvalin P."/>
            <person name="Perichon B."/>
            <person name="Grillot-Courvalin C."/>
            <person name="Clermont D."/>
            <person name="Rocha E."/>
            <person name="Yoon E.-J."/>
            <person name="Nemec A."/>
            <person name="Walker B."/>
            <person name="Young S.K."/>
            <person name="Zeng Q."/>
            <person name="Gargeya S."/>
            <person name="Fitzgerald M."/>
            <person name="Haas B."/>
            <person name="Abouelleil A."/>
            <person name="Alvarado L."/>
            <person name="Arachchi H.M."/>
            <person name="Berlin A.M."/>
            <person name="Chapman S.B."/>
            <person name="Dewar J."/>
            <person name="Goldberg J."/>
            <person name="Griggs A."/>
            <person name="Gujja S."/>
            <person name="Hansen M."/>
            <person name="Howarth C."/>
            <person name="Imamovic A."/>
            <person name="Larimer J."/>
            <person name="McCowan C."/>
            <person name="Murphy C."/>
            <person name="Neiman D."/>
            <person name="Pearson M."/>
            <person name="Priest M."/>
            <person name="Roberts A."/>
            <person name="Saif S."/>
            <person name="Shea T."/>
            <person name="Sisk P."/>
            <person name="Sykes S."/>
            <person name="Wortman J."/>
            <person name="Nusbaum C."/>
            <person name="Birren B."/>
        </authorList>
    </citation>
    <scope>NUCLEOTIDE SEQUENCE [LARGE SCALE GENOMIC DNA]</scope>
    <source>
        <strain evidence="1 2">NIPH 991</strain>
    </source>
</reference>
<evidence type="ECO:0000313" key="1">
    <source>
        <dbReference type="EMBL" id="ENV15547.1"/>
    </source>
</evidence>